<dbReference type="InterPro" id="IPR046826">
    <property type="entry name" value="PDH_N"/>
</dbReference>
<feature type="compositionally biased region" description="Basic residues" evidence="4">
    <location>
        <begin position="642"/>
        <end position="652"/>
    </location>
</feature>
<proteinExistence type="predicted"/>
<reference evidence="7" key="1">
    <citation type="submission" date="2022-01" db="EMBL/GenBank/DDBJ databases">
        <title>Genome Sequence Resource for Two Populations of Ditylenchus destructor, the Migratory Endoparasitic Phytonematode.</title>
        <authorList>
            <person name="Zhang H."/>
            <person name="Lin R."/>
            <person name="Xie B."/>
        </authorList>
    </citation>
    <scope>NUCLEOTIDE SEQUENCE</scope>
    <source>
        <strain evidence="7">BazhouSP</strain>
    </source>
</reference>
<keyword evidence="3" id="KW-0663">Pyridoxal phosphate</keyword>
<evidence type="ECO:0000256" key="4">
    <source>
        <dbReference type="SAM" id="MobiDB-lite"/>
    </source>
</evidence>
<dbReference type="CDD" id="cd00609">
    <property type="entry name" value="AAT_like"/>
    <property type="match status" value="1"/>
</dbReference>
<gene>
    <name evidence="7" type="ORF">DdX_19890</name>
</gene>
<dbReference type="PANTHER" id="PTHR43643">
    <property type="entry name" value="HISTIDINOL-PHOSPHATE AMINOTRANSFERASE 2"/>
    <property type="match status" value="1"/>
</dbReference>
<dbReference type="AlphaFoldDB" id="A0AAD4QWR5"/>
<feature type="compositionally biased region" description="Basic and acidic residues" evidence="4">
    <location>
        <begin position="337"/>
        <end position="347"/>
    </location>
</feature>
<feature type="region of interest" description="Disordered" evidence="4">
    <location>
        <begin position="601"/>
        <end position="652"/>
    </location>
</feature>
<dbReference type="EMBL" id="JAKKPZ010000461">
    <property type="protein sequence ID" value="KAI1694893.1"/>
    <property type="molecule type" value="Genomic_DNA"/>
</dbReference>
<evidence type="ECO:0000256" key="2">
    <source>
        <dbReference type="ARBA" id="ARBA00022679"/>
    </source>
</evidence>
<dbReference type="Pfam" id="PF02153">
    <property type="entry name" value="PDH_N"/>
    <property type="match status" value="1"/>
</dbReference>
<dbReference type="InterPro" id="IPR004839">
    <property type="entry name" value="Aminotransferase_I/II_large"/>
</dbReference>
<dbReference type="GO" id="GO:0008483">
    <property type="term" value="F:transaminase activity"/>
    <property type="evidence" value="ECO:0007669"/>
    <property type="project" value="UniProtKB-KW"/>
</dbReference>
<dbReference type="Pfam" id="PF00155">
    <property type="entry name" value="Aminotran_1_2"/>
    <property type="match status" value="1"/>
</dbReference>
<dbReference type="PANTHER" id="PTHR43643:SF3">
    <property type="entry name" value="HISTIDINOL-PHOSPHATE AMINOTRANSFERASE"/>
    <property type="match status" value="1"/>
</dbReference>
<dbReference type="Gene3D" id="3.40.640.10">
    <property type="entry name" value="Type I PLP-dependent aspartate aminotransferase-like (Major domain)"/>
    <property type="match status" value="1"/>
</dbReference>
<evidence type="ECO:0000259" key="5">
    <source>
        <dbReference type="Pfam" id="PF00155"/>
    </source>
</evidence>
<evidence type="ECO:0000313" key="7">
    <source>
        <dbReference type="EMBL" id="KAI1694893.1"/>
    </source>
</evidence>
<dbReference type="GO" id="GO:0030170">
    <property type="term" value="F:pyridoxal phosphate binding"/>
    <property type="evidence" value="ECO:0007669"/>
    <property type="project" value="InterPro"/>
</dbReference>
<dbReference type="Proteomes" id="UP001201812">
    <property type="component" value="Unassembled WGS sequence"/>
</dbReference>
<organism evidence="7 8">
    <name type="scientific">Ditylenchus destructor</name>
    <dbReference type="NCBI Taxonomy" id="166010"/>
    <lineage>
        <taxon>Eukaryota</taxon>
        <taxon>Metazoa</taxon>
        <taxon>Ecdysozoa</taxon>
        <taxon>Nematoda</taxon>
        <taxon>Chromadorea</taxon>
        <taxon>Rhabditida</taxon>
        <taxon>Tylenchina</taxon>
        <taxon>Tylenchomorpha</taxon>
        <taxon>Sphaerularioidea</taxon>
        <taxon>Anguinidae</taxon>
        <taxon>Anguininae</taxon>
        <taxon>Ditylenchus</taxon>
    </lineage>
</organism>
<sequence length="652" mass="70660">MTATTSKPQPKPWIMDIAPYVPGKSKTDDGRKAIKLSSNENPLGTSDKARAAFATAANSLERYPDASAVELREALAELHGLDAARIIYGNGSDEVLHLAAGAFAGAGDEIIYVNYGFTVYPIATKRVGATPVVAADADYATDVDAILASVTDRTRIVFVANPNNPTGTYASREEIARLHAGLRPDILLVLDHAYAEYIEGEIDDGGMELAKTQPNVLVTRTFSKLYGLAAERIGWGYGSAEVIEAMHRIRLPFSITIAGTAAAIAALHDSAFVEHTRSHNAQAARGAEPGEFRAGAVRRRTDRRSGVQGVDGRRLYRPLAARTGPAPWPAHHHRHRGGDARSRRDPEQAGGGDAAARDRGMKRFGIIGFGRFGQLAARHLRDHFSVVVTDTADVGEAAAAIGVKTGSLADAADCDVVMLAVPVQAMAATIAAIAPLVRPGALVLDVASVKMLPARWMLEALPESVDIHLLELCGLIRDDSKELFFAIQNLNPYAEEITRQFIAEANGLLAESLKAGTAARRTDRLAGLRPAEDQNHRARQCGGGADMVPEHPVAQIARPERRTVGAGRIDRSECVVERYVAHHRHRETAQDIERRAGEHMDRAGLSEVEPRDDGQPEQQQRRADEESDEERIDDGDVDRLHRPNAFRPRHAR</sequence>
<dbReference type="SUPFAM" id="SSF53383">
    <property type="entry name" value="PLP-dependent transferases"/>
    <property type="match status" value="1"/>
</dbReference>
<feature type="domain" description="Aminotransferase class I/classII large" evidence="5">
    <location>
        <begin position="32"/>
        <end position="275"/>
    </location>
</feature>
<evidence type="ECO:0000313" key="8">
    <source>
        <dbReference type="Proteomes" id="UP001201812"/>
    </source>
</evidence>
<feature type="compositionally biased region" description="Acidic residues" evidence="4">
    <location>
        <begin position="625"/>
        <end position="636"/>
    </location>
</feature>
<name>A0AAD4QWR5_9BILA</name>
<keyword evidence="2" id="KW-0808">Transferase</keyword>
<keyword evidence="1 7" id="KW-0032">Aminotransferase</keyword>
<dbReference type="InterPro" id="IPR015424">
    <property type="entry name" value="PyrdxlP-dep_Trfase"/>
</dbReference>
<feature type="domain" description="Prephenate dehydrogenase nucleotide-binding" evidence="6">
    <location>
        <begin position="377"/>
        <end position="462"/>
    </location>
</feature>
<evidence type="ECO:0000256" key="1">
    <source>
        <dbReference type="ARBA" id="ARBA00022576"/>
    </source>
</evidence>
<dbReference type="InterPro" id="IPR036291">
    <property type="entry name" value="NAD(P)-bd_dom_sf"/>
</dbReference>
<dbReference type="SUPFAM" id="SSF51735">
    <property type="entry name" value="NAD(P)-binding Rossmann-fold domains"/>
    <property type="match status" value="1"/>
</dbReference>
<comment type="caution">
    <text evidence="7">The sequence shown here is derived from an EMBL/GenBank/DDBJ whole genome shotgun (WGS) entry which is preliminary data.</text>
</comment>
<dbReference type="GO" id="GO:0070403">
    <property type="term" value="F:NAD+ binding"/>
    <property type="evidence" value="ECO:0007669"/>
    <property type="project" value="InterPro"/>
</dbReference>
<feature type="compositionally biased region" description="Basic and acidic residues" evidence="4">
    <location>
        <begin position="601"/>
        <end position="624"/>
    </location>
</feature>
<dbReference type="Gene3D" id="3.40.50.720">
    <property type="entry name" value="NAD(P)-binding Rossmann-like Domain"/>
    <property type="match status" value="1"/>
</dbReference>
<dbReference type="InterPro" id="IPR050106">
    <property type="entry name" value="HistidinolP_aminotransfase"/>
</dbReference>
<evidence type="ECO:0000259" key="6">
    <source>
        <dbReference type="Pfam" id="PF02153"/>
    </source>
</evidence>
<feature type="region of interest" description="Disordered" evidence="4">
    <location>
        <begin position="321"/>
        <end position="356"/>
    </location>
</feature>
<accession>A0AAD4QWR5</accession>
<protein>
    <submittedName>
        <fullName evidence="7">Aminotransferase class I and II domain-containing protein</fullName>
    </submittedName>
</protein>
<keyword evidence="8" id="KW-1185">Reference proteome</keyword>
<evidence type="ECO:0000256" key="3">
    <source>
        <dbReference type="ARBA" id="ARBA00022898"/>
    </source>
</evidence>
<dbReference type="InterPro" id="IPR015421">
    <property type="entry name" value="PyrdxlP-dep_Trfase_major"/>
</dbReference>